<organism evidence="13 14">
    <name type="scientific">Panagrolaimus davidi</name>
    <dbReference type="NCBI Taxonomy" id="227884"/>
    <lineage>
        <taxon>Eukaryota</taxon>
        <taxon>Metazoa</taxon>
        <taxon>Ecdysozoa</taxon>
        <taxon>Nematoda</taxon>
        <taxon>Chromadorea</taxon>
        <taxon>Rhabditida</taxon>
        <taxon>Tylenchina</taxon>
        <taxon>Panagrolaimomorpha</taxon>
        <taxon>Panagrolaimoidea</taxon>
        <taxon>Panagrolaimidae</taxon>
        <taxon>Panagrolaimus</taxon>
    </lineage>
</organism>
<dbReference type="WBParaSite" id="PDA_v2.g19726.t1">
    <property type="protein sequence ID" value="PDA_v2.g19726.t1"/>
    <property type="gene ID" value="PDA_v2.g19726"/>
</dbReference>
<evidence type="ECO:0000256" key="3">
    <source>
        <dbReference type="ARBA" id="ARBA00022701"/>
    </source>
</evidence>
<keyword evidence="5" id="KW-0067">ATP-binding</keyword>
<dbReference type="GO" id="GO:0008017">
    <property type="term" value="F:microtubule binding"/>
    <property type="evidence" value="ECO:0007669"/>
    <property type="project" value="InterPro"/>
</dbReference>
<dbReference type="InterPro" id="IPR001752">
    <property type="entry name" value="Kinesin_motor_dom"/>
</dbReference>
<dbReference type="PANTHER" id="PTHR47969:SF21">
    <property type="entry name" value="KINESIN-LIKE PROTEIN"/>
    <property type="match status" value="1"/>
</dbReference>
<dbReference type="GO" id="GO:0003777">
    <property type="term" value="F:microtubule motor activity"/>
    <property type="evidence" value="ECO:0007669"/>
    <property type="project" value="InterPro"/>
</dbReference>
<keyword evidence="2" id="KW-0963">Cytoplasm</keyword>
<dbReference type="Proteomes" id="UP000887578">
    <property type="component" value="Unplaced"/>
</dbReference>
<dbReference type="PANTHER" id="PTHR47969">
    <property type="entry name" value="CHROMOSOME-ASSOCIATED KINESIN KIF4A-RELATED"/>
    <property type="match status" value="1"/>
</dbReference>
<proteinExistence type="inferred from homology"/>
<dbReference type="SUPFAM" id="SSF52540">
    <property type="entry name" value="P-loop containing nucleoside triphosphate hydrolases"/>
    <property type="match status" value="1"/>
</dbReference>
<keyword evidence="8" id="KW-0206">Cytoskeleton</keyword>
<name>A0A914PTZ4_9BILA</name>
<evidence type="ECO:0000259" key="12">
    <source>
        <dbReference type="PROSITE" id="PS50067"/>
    </source>
</evidence>
<dbReference type="AlphaFoldDB" id="A0A914PTZ4"/>
<keyword evidence="6 10" id="KW-0175">Coiled coil</keyword>
<dbReference type="Gene3D" id="3.40.850.10">
    <property type="entry name" value="Kinesin motor domain"/>
    <property type="match status" value="1"/>
</dbReference>
<dbReference type="GO" id="GO:0005874">
    <property type="term" value="C:microtubule"/>
    <property type="evidence" value="ECO:0007669"/>
    <property type="project" value="UniProtKB-KW"/>
</dbReference>
<dbReference type="GO" id="GO:0005524">
    <property type="term" value="F:ATP binding"/>
    <property type="evidence" value="ECO:0007669"/>
    <property type="project" value="UniProtKB-KW"/>
</dbReference>
<evidence type="ECO:0000313" key="14">
    <source>
        <dbReference type="WBParaSite" id="PDA_v2.g19726.t1"/>
    </source>
</evidence>
<feature type="region of interest" description="Disordered" evidence="11">
    <location>
        <begin position="57"/>
        <end position="89"/>
    </location>
</feature>
<sequence length="160" mass="18533">MVANIGPASYNFEETLSTLRYANRAKNIKNKPRINEDPKEAMLRQFQDEIARLKSILEKRTSSANRKRRKQNGLNENERSIEGNEDIDAEEYLREQQNKLEEERAALEQNAGMREEEKQRLLQSLEDRQKQLAREQEAQAAVAAKIKAMQTTKIASSKKD</sequence>
<evidence type="ECO:0000256" key="9">
    <source>
        <dbReference type="PROSITE-ProRule" id="PRU00283"/>
    </source>
</evidence>
<accession>A0A914PTZ4</accession>
<comment type="caution">
    <text evidence="9">Lacks conserved residue(s) required for the propagation of feature annotation.</text>
</comment>
<comment type="subcellular location">
    <subcellularLocation>
        <location evidence="1">Cytoplasm</location>
        <location evidence="1">Cytoskeleton</location>
    </subcellularLocation>
</comment>
<evidence type="ECO:0000256" key="8">
    <source>
        <dbReference type="ARBA" id="ARBA00023212"/>
    </source>
</evidence>
<feature type="coiled-coil region" evidence="10">
    <location>
        <begin position="90"/>
        <end position="138"/>
    </location>
</feature>
<keyword evidence="4" id="KW-0547">Nucleotide-binding</keyword>
<evidence type="ECO:0000256" key="6">
    <source>
        <dbReference type="ARBA" id="ARBA00023054"/>
    </source>
</evidence>
<evidence type="ECO:0000256" key="4">
    <source>
        <dbReference type="ARBA" id="ARBA00022741"/>
    </source>
</evidence>
<keyword evidence="13" id="KW-1185">Reference proteome</keyword>
<protein>
    <submittedName>
        <fullName evidence="14">Kinesin motor domain-containing protein</fullName>
    </submittedName>
</protein>
<evidence type="ECO:0000256" key="7">
    <source>
        <dbReference type="ARBA" id="ARBA00023175"/>
    </source>
</evidence>
<dbReference type="PROSITE" id="PS50067">
    <property type="entry name" value="KINESIN_MOTOR_2"/>
    <property type="match status" value="1"/>
</dbReference>
<dbReference type="InterPro" id="IPR027640">
    <property type="entry name" value="Kinesin-like_fam"/>
</dbReference>
<keyword evidence="3" id="KW-0493">Microtubule</keyword>
<reference evidence="14" key="1">
    <citation type="submission" date="2022-11" db="UniProtKB">
        <authorList>
            <consortium name="WormBaseParasite"/>
        </authorList>
    </citation>
    <scope>IDENTIFICATION</scope>
</reference>
<dbReference type="GO" id="GO:0007018">
    <property type="term" value="P:microtubule-based movement"/>
    <property type="evidence" value="ECO:0007669"/>
    <property type="project" value="InterPro"/>
</dbReference>
<evidence type="ECO:0000256" key="1">
    <source>
        <dbReference type="ARBA" id="ARBA00004245"/>
    </source>
</evidence>
<evidence type="ECO:0000256" key="11">
    <source>
        <dbReference type="SAM" id="MobiDB-lite"/>
    </source>
</evidence>
<dbReference type="InterPro" id="IPR027417">
    <property type="entry name" value="P-loop_NTPase"/>
</dbReference>
<keyword evidence="7" id="KW-0505">Motor protein</keyword>
<evidence type="ECO:0000256" key="5">
    <source>
        <dbReference type="ARBA" id="ARBA00022840"/>
    </source>
</evidence>
<evidence type="ECO:0000256" key="10">
    <source>
        <dbReference type="SAM" id="Coils"/>
    </source>
</evidence>
<feature type="domain" description="Kinesin motor" evidence="12">
    <location>
        <begin position="1"/>
        <end position="28"/>
    </location>
</feature>
<dbReference type="InterPro" id="IPR036961">
    <property type="entry name" value="Kinesin_motor_dom_sf"/>
</dbReference>
<evidence type="ECO:0000313" key="13">
    <source>
        <dbReference type="Proteomes" id="UP000887578"/>
    </source>
</evidence>
<evidence type="ECO:0000256" key="2">
    <source>
        <dbReference type="ARBA" id="ARBA00022490"/>
    </source>
</evidence>
<comment type="similarity">
    <text evidence="9">Belongs to the TRAFAC class myosin-kinesin ATPase superfamily. Kinesin family.</text>
</comment>